<feature type="domain" description="Lantibiotic biosynthesis protein dehydration" evidence="1">
    <location>
        <begin position="158"/>
        <end position="525"/>
    </location>
</feature>
<dbReference type="SUPFAM" id="SSF56112">
    <property type="entry name" value="Protein kinase-like (PK-like)"/>
    <property type="match status" value="1"/>
</dbReference>
<comment type="caution">
    <text evidence="2">The sequence shown here is derived from an EMBL/GenBank/DDBJ whole genome shotgun (WGS) entry which is preliminary data.</text>
</comment>
<evidence type="ECO:0000313" key="3">
    <source>
        <dbReference type="Proteomes" id="UP000658656"/>
    </source>
</evidence>
<dbReference type="GO" id="GO:0031179">
    <property type="term" value="P:peptide modification"/>
    <property type="evidence" value="ECO:0007669"/>
    <property type="project" value="InterPro"/>
</dbReference>
<evidence type="ECO:0000259" key="1">
    <source>
        <dbReference type="Pfam" id="PF13575"/>
    </source>
</evidence>
<sequence>MSQTATSAPRAEKDAGSWWAAALYPGEHAGAEPVWARLVDQVLSGLPEQGATPPPADAGDERVFVPVLRPFLAHTARLVEGELDERTRAAVDLPAVWADAERWLAGRLAAVAARTFVRELHAVRAAGLLRGQSGRDRFADFLRRLGGRAALAGVFTRYPVLARLLAETCLRTAAAVTELLRRLAADRATLETGLLRGNPGPLTGLELGSGDLHAGGRAVAVLTFADGTRLVYKPRPLGLLARWNELLGWFAGHRPELAPRPLGVLPRAGYGWAEFVPVRGCEDRAGVELFYRRLGSLLALLYALDATDMHCENLIACGDQPVLVDVETLFHPAFATPPGNGPDPALAALHRSVARTALLPTLVLGEHGALDVSAVGGDSGAQYPEELPRWSGAGTDDMRLVRGRLSYAGGTNRPLLDGDGVDAGRYRQSLLTGFRTAYDCLAAHQDELTAFLGAFAAEEIRLVMRPTQVYAQLLTGATHPDHLVDGPARESAFAALAADPRPHLGPLRTDELAELRAGDVPLFTARAGATDVTTASGVLPGLLTASGLDRARAKAGSLCAEDRHEQEWLISATLATRQGSGGHGDAPALPGPVAAALPDSGHLLAIAAGIGDEMVARALHDDTRANWLGLELVEGRHWLVLPMGAGLAEGHSGTALFLAQLGRLTGVARYCELAAKSVRALPALVEVLAEHPDLARQVGPGGFFGLGGICYALARLARLLDDPVLAASLPAAVAATAAAATGAPANVGEGVAGALAALHAVHAETGLPEAAELAATLARQLAALPRPGEPGFLWGAAGVDWALGRSGSMPSAPGLGWCSGAAGTVLAAPGATAADEFAQAVAARPPLLDHSLCHGELGTIEALVVSAGQGHEPSVSALRKATARLTGAIEQYGPQCGTPHGVPSPGLLTGTGGIGFGLLRAGFPGEVPSVLLLGAEEH</sequence>
<dbReference type="PIRSF" id="PIRSF037228">
    <property type="entry name" value="Lant_mod_RumM"/>
    <property type="match status" value="1"/>
</dbReference>
<dbReference type="AlphaFoldDB" id="A0A8H9IRG7"/>
<reference evidence="2" key="1">
    <citation type="journal article" date="2014" name="Int. J. Syst. Evol. Microbiol.">
        <title>Complete genome sequence of Corynebacterium casei LMG S-19264T (=DSM 44701T), isolated from a smear-ripened cheese.</title>
        <authorList>
            <consortium name="US DOE Joint Genome Institute (JGI-PGF)"/>
            <person name="Walter F."/>
            <person name="Albersmeier A."/>
            <person name="Kalinowski J."/>
            <person name="Ruckert C."/>
        </authorList>
    </citation>
    <scope>NUCLEOTIDE SEQUENCE</scope>
    <source>
        <strain evidence="2">CGMCC 4.7679</strain>
    </source>
</reference>
<dbReference type="SUPFAM" id="SSF158745">
    <property type="entry name" value="LanC-like"/>
    <property type="match status" value="1"/>
</dbReference>
<dbReference type="Pfam" id="PF13575">
    <property type="entry name" value="DUF4135"/>
    <property type="match status" value="1"/>
</dbReference>
<dbReference type="InterPro" id="IPR012341">
    <property type="entry name" value="6hp_glycosidase-like_sf"/>
</dbReference>
<dbReference type="Pfam" id="PF05147">
    <property type="entry name" value="LANC_like"/>
    <property type="match status" value="1"/>
</dbReference>
<proteinExistence type="predicted"/>
<evidence type="ECO:0000313" key="2">
    <source>
        <dbReference type="EMBL" id="GHF42197.1"/>
    </source>
</evidence>
<reference evidence="2" key="2">
    <citation type="submission" date="2020-09" db="EMBL/GenBank/DDBJ databases">
        <authorList>
            <person name="Sun Q."/>
            <person name="Zhou Y."/>
        </authorList>
    </citation>
    <scope>NUCLEOTIDE SEQUENCE</scope>
    <source>
        <strain evidence="2">CGMCC 4.7679</strain>
    </source>
</reference>
<dbReference type="GO" id="GO:0005975">
    <property type="term" value="P:carbohydrate metabolic process"/>
    <property type="evidence" value="ECO:0007669"/>
    <property type="project" value="InterPro"/>
</dbReference>
<dbReference type="EMBL" id="BNAV01000001">
    <property type="protein sequence ID" value="GHF42197.1"/>
    <property type="molecule type" value="Genomic_DNA"/>
</dbReference>
<dbReference type="SMART" id="SM01260">
    <property type="entry name" value="LANC_like"/>
    <property type="match status" value="1"/>
</dbReference>
<name>A0A8H9IRG7_9PSEU</name>
<protein>
    <recommendedName>
        <fullName evidence="1">Lantibiotic biosynthesis protein dehydration domain-containing protein</fullName>
    </recommendedName>
</protein>
<gene>
    <name evidence="2" type="ORF">GCM10017566_14730</name>
</gene>
<dbReference type="Proteomes" id="UP000658656">
    <property type="component" value="Unassembled WGS sequence"/>
</dbReference>
<dbReference type="RefSeq" id="WP_183176812.1">
    <property type="nucleotide sequence ID" value="NZ_BNAV01000001.1"/>
</dbReference>
<dbReference type="InterPro" id="IPR007822">
    <property type="entry name" value="LANC-like"/>
</dbReference>
<dbReference type="Gene3D" id="1.50.10.10">
    <property type="match status" value="2"/>
</dbReference>
<dbReference type="InterPro" id="IPR011009">
    <property type="entry name" value="Kinase-like_dom_sf"/>
</dbReference>
<organism evidence="2 3">
    <name type="scientific">Amycolatopsis bartoniae</name>
    <dbReference type="NCBI Taxonomy" id="941986"/>
    <lineage>
        <taxon>Bacteria</taxon>
        <taxon>Bacillati</taxon>
        <taxon>Actinomycetota</taxon>
        <taxon>Actinomycetes</taxon>
        <taxon>Pseudonocardiales</taxon>
        <taxon>Pseudonocardiaceae</taxon>
        <taxon>Amycolatopsis</taxon>
    </lineage>
</organism>
<dbReference type="CDD" id="cd04792">
    <property type="entry name" value="LanM-like"/>
    <property type="match status" value="1"/>
</dbReference>
<dbReference type="NCBIfam" id="TIGR03897">
    <property type="entry name" value="lanti_2_LanM"/>
    <property type="match status" value="1"/>
</dbReference>
<keyword evidence="3" id="KW-1185">Reference proteome</keyword>
<dbReference type="InterPro" id="IPR025410">
    <property type="entry name" value="Lant_dehyd"/>
</dbReference>
<accession>A0A8H9IRG7</accession>
<dbReference type="InterPro" id="IPR017146">
    <property type="entry name" value="Lanti_2_LanM"/>
</dbReference>